<dbReference type="GO" id="GO:0005886">
    <property type="term" value="C:plasma membrane"/>
    <property type="evidence" value="ECO:0007669"/>
    <property type="project" value="UniProtKB-SubCell"/>
</dbReference>
<dbReference type="KEGG" id="cku:UL82_05845"/>
<keyword evidence="6" id="KW-0653">Protein transport</keyword>
<keyword evidence="5" id="KW-0812">Transmembrane</keyword>
<keyword evidence="9" id="KW-0472">Membrane</keyword>
<evidence type="ECO:0000256" key="6">
    <source>
        <dbReference type="ARBA" id="ARBA00022927"/>
    </source>
</evidence>
<dbReference type="PANTHER" id="PTHR33909">
    <property type="entry name" value="SEC TRANSLOCON ACCESSORY COMPLEX SUBUNIT YAJC"/>
    <property type="match status" value="1"/>
</dbReference>
<gene>
    <name evidence="11" type="ORF">NCTC949_01735</name>
    <name evidence="10" type="ORF">UL82_05845</name>
</gene>
<accession>A0A0F6TD58</accession>
<evidence type="ECO:0000256" key="4">
    <source>
        <dbReference type="ARBA" id="ARBA00022475"/>
    </source>
</evidence>
<keyword evidence="3" id="KW-0813">Transport</keyword>
<organism evidence="10 12">
    <name type="scientific">Corynebacterium kutscheri</name>
    <dbReference type="NCBI Taxonomy" id="35755"/>
    <lineage>
        <taxon>Bacteria</taxon>
        <taxon>Bacillati</taxon>
        <taxon>Actinomycetota</taxon>
        <taxon>Actinomycetes</taxon>
        <taxon>Mycobacteriales</taxon>
        <taxon>Corynebacteriaceae</taxon>
        <taxon>Corynebacterium</taxon>
    </lineage>
</organism>
<evidence type="ECO:0000256" key="2">
    <source>
        <dbReference type="ARBA" id="ARBA00006742"/>
    </source>
</evidence>
<evidence type="ECO:0000256" key="7">
    <source>
        <dbReference type="ARBA" id="ARBA00022989"/>
    </source>
</evidence>
<dbReference type="GO" id="GO:0015031">
    <property type="term" value="P:protein transport"/>
    <property type="evidence" value="ECO:0007669"/>
    <property type="project" value="UniProtKB-KW"/>
</dbReference>
<dbReference type="Proteomes" id="UP000271380">
    <property type="component" value="Chromosome"/>
</dbReference>
<comment type="subcellular location">
    <subcellularLocation>
        <location evidence="1">Cell membrane</location>
        <topology evidence="1">Single-pass membrane protein</topology>
    </subcellularLocation>
</comment>
<proteinExistence type="inferred from homology"/>
<evidence type="ECO:0000313" key="12">
    <source>
        <dbReference type="Proteomes" id="UP000033457"/>
    </source>
</evidence>
<keyword evidence="8" id="KW-0811">Translocation</keyword>
<dbReference type="AlphaFoldDB" id="A0A0F6TD58"/>
<dbReference type="InterPro" id="IPR003849">
    <property type="entry name" value="Preprotein_translocase_YajC"/>
</dbReference>
<dbReference type="SMART" id="SM01323">
    <property type="entry name" value="YajC"/>
    <property type="match status" value="1"/>
</dbReference>
<sequence length="112" mass="12477">MDSLLLLLLLMAVLIVPSFLMQRRQKRRMDEITRIQEELTIGQRVITTAGMHATVRGVDEKTVELEVAPGVVSVYEKIAIVRNLTKEQLAAADVEKQVDSASDDAISDVEEN</sequence>
<keyword evidence="12" id="KW-1185">Reference proteome</keyword>
<dbReference type="Pfam" id="PF02699">
    <property type="entry name" value="YajC"/>
    <property type="match status" value="1"/>
</dbReference>
<protein>
    <submittedName>
        <fullName evidence="10 11">Preprotein translocase</fullName>
    </submittedName>
</protein>
<evidence type="ECO:0000313" key="13">
    <source>
        <dbReference type="Proteomes" id="UP000271380"/>
    </source>
</evidence>
<dbReference type="PANTHER" id="PTHR33909:SF1">
    <property type="entry name" value="SEC TRANSLOCON ACCESSORY COMPLEX SUBUNIT YAJC"/>
    <property type="match status" value="1"/>
</dbReference>
<reference evidence="10 12" key="1">
    <citation type="journal article" date="2015" name="Genome Announc.">
        <title>Complete Genome Sequence of Corynebacterium kutscheri DSM 20755, a Corynebacterial Type Strain with Remarkably Low G+C Content of Chromosomal DNA.</title>
        <authorList>
            <person name="Ruckert C."/>
            <person name="Albersmeier A."/>
            <person name="Winkler A."/>
            <person name="Tauch A."/>
        </authorList>
    </citation>
    <scope>NUCLEOTIDE SEQUENCE [LARGE SCALE GENOMIC DNA]</scope>
    <source>
        <strain evidence="10 12">DSM 20755</strain>
    </source>
</reference>
<dbReference type="HOGENOM" id="CLU_116157_4_2_11"/>
<keyword evidence="7" id="KW-1133">Transmembrane helix</keyword>
<dbReference type="OrthoDB" id="2200301at2"/>
<evidence type="ECO:0000313" key="10">
    <source>
        <dbReference type="EMBL" id="AKE41344.1"/>
    </source>
</evidence>
<comment type="similarity">
    <text evidence="2">Belongs to the YajC family.</text>
</comment>
<evidence type="ECO:0000256" key="9">
    <source>
        <dbReference type="ARBA" id="ARBA00023136"/>
    </source>
</evidence>
<reference evidence="11 13" key="2">
    <citation type="submission" date="2018-12" db="EMBL/GenBank/DDBJ databases">
        <authorList>
            <consortium name="Pathogen Informatics"/>
        </authorList>
    </citation>
    <scope>NUCLEOTIDE SEQUENCE [LARGE SCALE GENOMIC DNA]</scope>
    <source>
        <strain evidence="11 13">NCTC949</strain>
    </source>
</reference>
<name>A0A0F6TD58_9CORY</name>
<dbReference type="RefSeq" id="WP_046439583.1">
    <property type="nucleotide sequence ID" value="NZ_CP011312.1"/>
</dbReference>
<dbReference type="EMBL" id="CP011312">
    <property type="protein sequence ID" value="AKE41344.1"/>
    <property type="molecule type" value="Genomic_DNA"/>
</dbReference>
<dbReference type="STRING" id="35755.UL82_05845"/>
<evidence type="ECO:0000256" key="1">
    <source>
        <dbReference type="ARBA" id="ARBA00004162"/>
    </source>
</evidence>
<keyword evidence="4" id="KW-1003">Cell membrane</keyword>
<dbReference type="Proteomes" id="UP000033457">
    <property type="component" value="Chromosome"/>
</dbReference>
<evidence type="ECO:0000256" key="8">
    <source>
        <dbReference type="ARBA" id="ARBA00023010"/>
    </source>
</evidence>
<evidence type="ECO:0000313" key="11">
    <source>
        <dbReference type="EMBL" id="VEH08620.1"/>
    </source>
</evidence>
<evidence type="ECO:0000256" key="3">
    <source>
        <dbReference type="ARBA" id="ARBA00022448"/>
    </source>
</evidence>
<evidence type="ECO:0000256" key="5">
    <source>
        <dbReference type="ARBA" id="ARBA00022692"/>
    </source>
</evidence>
<dbReference type="EMBL" id="LR134377">
    <property type="protein sequence ID" value="VEH08620.1"/>
    <property type="molecule type" value="Genomic_DNA"/>
</dbReference>
<dbReference type="NCBIfam" id="TIGR00739">
    <property type="entry name" value="yajC"/>
    <property type="match status" value="1"/>
</dbReference>